<dbReference type="Gene3D" id="1.20.1250.20">
    <property type="entry name" value="MFS general substrate transporter like domains"/>
    <property type="match status" value="1"/>
</dbReference>
<feature type="transmembrane region" description="Helical" evidence="6">
    <location>
        <begin position="212"/>
        <end position="237"/>
    </location>
</feature>
<comment type="subcellular location">
    <subcellularLocation>
        <location evidence="1">Membrane</location>
        <topology evidence="1">Multi-pass membrane protein</topology>
    </subcellularLocation>
</comment>
<evidence type="ECO:0000313" key="8">
    <source>
        <dbReference type="EMBL" id="CAL1706391.1"/>
    </source>
</evidence>
<feature type="transmembrane region" description="Helical" evidence="6">
    <location>
        <begin position="426"/>
        <end position="450"/>
    </location>
</feature>
<dbReference type="InterPro" id="IPR020846">
    <property type="entry name" value="MFS_dom"/>
</dbReference>
<evidence type="ECO:0000256" key="2">
    <source>
        <dbReference type="ARBA" id="ARBA00022692"/>
    </source>
</evidence>
<organism evidence="8 9">
    <name type="scientific">Somion occarium</name>
    <dbReference type="NCBI Taxonomy" id="3059160"/>
    <lineage>
        <taxon>Eukaryota</taxon>
        <taxon>Fungi</taxon>
        <taxon>Dikarya</taxon>
        <taxon>Basidiomycota</taxon>
        <taxon>Agaricomycotina</taxon>
        <taxon>Agaricomycetes</taxon>
        <taxon>Polyporales</taxon>
        <taxon>Cerrenaceae</taxon>
        <taxon>Somion</taxon>
    </lineage>
</organism>
<feature type="transmembrane region" description="Helical" evidence="6">
    <location>
        <begin position="123"/>
        <end position="142"/>
    </location>
</feature>
<feature type="region of interest" description="Disordered" evidence="5">
    <location>
        <begin position="1"/>
        <end position="59"/>
    </location>
</feature>
<feature type="transmembrane region" description="Helical" evidence="6">
    <location>
        <begin position="494"/>
        <end position="514"/>
    </location>
</feature>
<dbReference type="CDD" id="cd17323">
    <property type="entry name" value="MFS_Tpo1_MDR_like"/>
    <property type="match status" value="1"/>
</dbReference>
<keyword evidence="3 6" id="KW-1133">Transmembrane helix</keyword>
<feature type="transmembrane region" description="Helical" evidence="6">
    <location>
        <begin position="154"/>
        <end position="173"/>
    </location>
</feature>
<evidence type="ECO:0000256" key="1">
    <source>
        <dbReference type="ARBA" id="ARBA00004141"/>
    </source>
</evidence>
<dbReference type="PANTHER" id="PTHR23502">
    <property type="entry name" value="MAJOR FACILITATOR SUPERFAMILY"/>
    <property type="match status" value="1"/>
</dbReference>
<feature type="transmembrane region" description="Helical" evidence="6">
    <location>
        <begin position="399"/>
        <end position="420"/>
    </location>
</feature>
<feature type="transmembrane region" description="Helical" evidence="6">
    <location>
        <begin position="320"/>
        <end position="339"/>
    </location>
</feature>
<feature type="transmembrane region" description="Helical" evidence="6">
    <location>
        <begin position="457"/>
        <end position="482"/>
    </location>
</feature>
<name>A0ABP1DEY3_9APHY</name>
<evidence type="ECO:0000256" key="6">
    <source>
        <dbReference type="SAM" id="Phobius"/>
    </source>
</evidence>
<evidence type="ECO:0000256" key="4">
    <source>
        <dbReference type="ARBA" id="ARBA00023136"/>
    </source>
</evidence>
<dbReference type="PANTHER" id="PTHR23502:SF173">
    <property type="entry name" value="MFS-MULTIDRUG-RESISTANCE TRANSPORTER-RELATED"/>
    <property type="match status" value="1"/>
</dbReference>
<proteinExistence type="predicted"/>
<keyword evidence="4 6" id="KW-0472">Membrane</keyword>
<reference evidence="9" key="1">
    <citation type="submission" date="2024-04" db="EMBL/GenBank/DDBJ databases">
        <authorList>
            <person name="Shaw F."/>
            <person name="Minotto A."/>
        </authorList>
    </citation>
    <scope>NUCLEOTIDE SEQUENCE [LARGE SCALE GENOMIC DNA]</scope>
</reference>
<dbReference type="SUPFAM" id="SSF103473">
    <property type="entry name" value="MFS general substrate transporter"/>
    <property type="match status" value="1"/>
</dbReference>
<evidence type="ECO:0000313" key="9">
    <source>
        <dbReference type="Proteomes" id="UP001497453"/>
    </source>
</evidence>
<feature type="transmembrane region" description="Helical" evidence="6">
    <location>
        <begin position="359"/>
        <end position="378"/>
    </location>
</feature>
<evidence type="ECO:0000256" key="3">
    <source>
        <dbReference type="ARBA" id="ARBA00022989"/>
    </source>
</evidence>
<keyword evidence="2 6" id="KW-0812">Transmembrane</keyword>
<dbReference type="EMBL" id="OZ037947">
    <property type="protein sequence ID" value="CAL1706391.1"/>
    <property type="molecule type" value="Genomic_DNA"/>
</dbReference>
<evidence type="ECO:0000256" key="5">
    <source>
        <dbReference type="SAM" id="MobiDB-lite"/>
    </source>
</evidence>
<evidence type="ECO:0000259" key="7">
    <source>
        <dbReference type="PROSITE" id="PS50850"/>
    </source>
</evidence>
<dbReference type="InterPro" id="IPR011701">
    <property type="entry name" value="MFS"/>
</dbReference>
<feature type="domain" description="Major facilitator superfamily (MFS) profile" evidence="7">
    <location>
        <begin position="88"/>
        <end position="518"/>
    </location>
</feature>
<dbReference type="Proteomes" id="UP001497453">
    <property type="component" value="Chromosome 4"/>
</dbReference>
<sequence>MSLTPPEPVLLKPDHNLSHPSSSARDSVTFVASSTLDREGDEDVQSEFRHEAYGPQPGEEGWDKFEVRFEPDELANPHNWSRAKRWYMTSVAGLLVLNATFASSAPSGMIVQLEEHFGFGREVGTLLIALFVAGYCVGPLLWGPLSEQYGRRPIFLITFFVYTCFQVGCALSPNTAAILIFRFLGGVFAAAPLTNSGALISDLWDPDTRGKALGVFTLGPFAGPSVSPLISGFMAVAGVSWRWIFWLLAFFAVAPSLRIPYVSYAIISSPILLVRKAEKLRKDTGDSRYWAPLERQHVGFVRRAKDVVYRPFKILFTEPMLLAISLYMSFVYGCLYLLFEAYPVVFTDGHHFNPGISGLMFLPILVGGVSGVICYLLIWNPRYVKAVEQFKPNPVPPEYRLEQCMAAAPLFAISFFWFGWTSYPSVSYWAPMMAGLVMGFSIIWIFLGLFNYIIDAYLFVAASALAGSTVMRSCFGASFPLFATQMYEGLNPRWASTLLGLLSTLMAPIPFVLFKYGHVLRRHSKFAPTPPEIVVEEQKKDVESQ</sequence>
<dbReference type="InterPro" id="IPR036259">
    <property type="entry name" value="MFS_trans_sf"/>
</dbReference>
<feature type="transmembrane region" description="Helical" evidence="6">
    <location>
        <begin position="179"/>
        <end position="200"/>
    </location>
</feature>
<keyword evidence="9" id="KW-1185">Reference proteome</keyword>
<protein>
    <recommendedName>
        <fullName evidence="7">Major facilitator superfamily (MFS) profile domain-containing protein</fullName>
    </recommendedName>
</protein>
<dbReference type="PROSITE" id="PS50850">
    <property type="entry name" value="MFS"/>
    <property type="match status" value="1"/>
</dbReference>
<gene>
    <name evidence="8" type="ORF">GFSPODELE1_LOCUS5855</name>
</gene>
<accession>A0ABP1DEY3</accession>
<feature type="transmembrane region" description="Helical" evidence="6">
    <location>
        <begin position="86"/>
        <end position="103"/>
    </location>
</feature>
<feature type="compositionally biased region" description="Polar residues" evidence="5">
    <location>
        <begin position="18"/>
        <end position="35"/>
    </location>
</feature>
<feature type="transmembrane region" description="Helical" evidence="6">
    <location>
        <begin position="243"/>
        <end position="273"/>
    </location>
</feature>
<dbReference type="Pfam" id="PF07690">
    <property type="entry name" value="MFS_1"/>
    <property type="match status" value="1"/>
</dbReference>